<evidence type="ECO:0000313" key="2">
    <source>
        <dbReference type="EMBL" id="KAH3788938.1"/>
    </source>
</evidence>
<keyword evidence="3" id="KW-1185">Reference proteome</keyword>
<evidence type="ECO:0000313" key="3">
    <source>
        <dbReference type="Proteomes" id="UP000828390"/>
    </source>
</evidence>
<feature type="compositionally biased region" description="Polar residues" evidence="1">
    <location>
        <begin position="1"/>
        <end position="10"/>
    </location>
</feature>
<evidence type="ECO:0000256" key="1">
    <source>
        <dbReference type="SAM" id="MobiDB-lite"/>
    </source>
</evidence>
<reference evidence="2" key="2">
    <citation type="submission" date="2020-11" db="EMBL/GenBank/DDBJ databases">
        <authorList>
            <person name="McCartney M.A."/>
            <person name="Auch B."/>
            <person name="Kono T."/>
            <person name="Mallez S."/>
            <person name="Becker A."/>
            <person name="Gohl D.M."/>
            <person name="Silverstein K.A.T."/>
            <person name="Koren S."/>
            <person name="Bechman K.B."/>
            <person name="Herman A."/>
            <person name="Abrahante J.E."/>
            <person name="Garbe J."/>
        </authorList>
    </citation>
    <scope>NUCLEOTIDE SEQUENCE</scope>
    <source>
        <strain evidence="2">Duluth1</strain>
        <tissue evidence="2">Whole animal</tissue>
    </source>
</reference>
<dbReference type="Proteomes" id="UP000828390">
    <property type="component" value="Unassembled WGS sequence"/>
</dbReference>
<dbReference type="EMBL" id="JAIWYP010000008">
    <property type="protein sequence ID" value="KAH3788938.1"/>
    <property type="molecule type" value="Genomic_DNA"/>
</dbReference>
<gene>
    <name evidence="2" type="ORF">DPMN_167102</name>
</gene>
<protein>
    <submittedName>
        <fullName evidence="2">Uncharacterized protein</fullName>
    </submittedName>
</protein>
<name>A0A9D4F0S4_DREPO</name>
<accession>A0A9D4F0S4</accession>
<sequence length="131" mass="14576">MLNSPSSTPDDVSGTPLLYISSPKHQKRIGSSPERQTSDTNIVSSTYVSRLFVQPTTIRIANRSQLMVQRLMNRLHHHNQDSSLSARSSSSSSPSSSPRSSPRSITKVIQPIIHCRMKGQHGTYFLDLMLI</sequence>
<reference evidence="2" key="1">
    <citation type="journal article" date="2019" name="bioRxiv">
        <title>The Genome of the Zebra Mussel, Dreissena polymorpha: A Resource for Invasive Species Research.</title>
        <authorList>
            <person name="McCartney M.A."/>
            <person name="Auch B."/>
            <person name="Kono T."/>
            <person name="Mallez S."/>
            <person name="Zhang Y."/>
            <person name="Obille A."/>
            <person name="Becker A."/>
            <person name="Abrahante J.E."/>
            <person name="Garbe J."/>
            <person name="Badalamenti J.P."/>
            <person name="Herman A."/>
            <person name="Mangelson H."/>
            <person name="Liachko I."/>
            <person name="Sullivan S."/>
            <person name="Sone E.D."/>
            <person name="Koren S."/>
            <person name="Silverstein K.A.T."/>
            <person name="Beckman K.B."/>
            <person name="Gohl D.M."/>
        </authorList>
    </citation>
    <scope>NUCLEOTIDE SEQUENCE</scope>
    <source>
        <strain evidence="2">Duluth1</strain>
        <tissue evidence="2">Whole animal</tissue>
    </source>
</reference>
<comment type="caution">
    <text evidence="2">The sequence shown here is derived from an EMBL/GenBank/DDBJ whole genome shotgun (WGS) entry which is preliminary data.</text>
</comment>
<organism evidence="2 3">
    <name type="scientific">Dreissena polymorpha</name>
    <name type="common">Zebra mussel</name>
    <name type="synonym">Mytilus polymorpha</name>
    <dbReference type="NCBI Taxonomy" id="45954"/>
    <lineage>
        <taxon>Eukaryota</taxon>
        <taxon>Metazoa</taxon>
        <taxon>Spiralia</taxon>
        <taxon>Lophotrochozoa</taxon>
        <taxon>Mollusca</taxon>
        <taxon>Bivalvia</taxon>
        <taxon>Autobranchia</taxon>
        <taxon>Heteroconchia</taxon>
        <taxon>Euheterodonta</taxon>
        <taxon>Imparidentia</taxon>
        <taxon>Neoheterodontei</taxon>
        <taxon>Myida</taxon>
        <taxon>Dreissenoidea</taxon>
        <taxon>Dreissenidae</taxon>
        <taxon>Dreissena</taxon>
    </lineage>
</organism>
<feature type="region of interest" description="Disordered" evidence="1">
    <location>
        <begin position="72"/>
        <end position="105"/>
    </location>
</feature>
<feature type="region of interest" description="Disordered" evidence="1">
    <location>
        <begin position="1"/>
        <end position="41"/>
    </location>
</feature>
<proteinExistence type="predicted"/>
<dbReference type="AlphaFoldDB" id="A0A9D4F0S4"/>
<feature type="compositionally biased region" description="Low complexity" evidence="1">
    <location>
        <begin position="82"/>
        <end position="104"/>
    </location>
</feature>